<name>A0AAP2RAA5_9EURY</name>
<proteinExistence type="predicted"/>
<feature type="transmembrane region" description="Helical" evidence="1">
    <location>
        <begin position="12"/>
        <end position="28"/>
    </location>
</feature>
<dbReference type="AlphaFoldDB" id="A0AAP2RAA5"/>
<comment type="caution">
    <text evidence="2">The sequence shown here is derived from an EMBL/GenBank/DDBJ whole genome shotgun (WGS) entry which is preliminary data.</text>
</comment>
<evidence type="ECO:0000313" key="3">
    <source>
        <dbReference type="Proteomes" id="UP001320159"/>
    </source>
</evidence>
<organism evidence="2 3">
    <name type="scientific">Methanooceanicella nereidis</name>
    <dbReference type="NCBI Taxonomy" id="2052831"/>
    <lineage>
        <taxon>Archaea</taxon>
        <taxon>Methanobacteriati</taxon>
        <taxon>Methanobacteriota</taxon>
        <taxon>Stenosarchaea group</taxon>
        <taxon>Methanomicrobia</taxon>
        <taxon>Methanocellales</taxon>
        <taxon>Methanocellaceae</taxon>
        <taxon>Methanooceanicella</taxon>
    </lineage>
</organism>
<reference evidence="2 3" key="1">
    <citation type="submission" date="2017-11" db="EMBL/GenBank/DDBJ databases">
        <title>Isolation and Characterization of Family Methanocellaceae Species from Potential Methane Hydrate Area Offshore Southwestern Taiwan.</title>
        <authorList>
            <person name="Zhang W.-L."/>
            <person name="Chen W.-C."/>
            <person name="Lai M.-C."/>
            <person name="Chen S.-C."/>
        </authorList>
    </citation>
    <scope>NUCLEOTIDE SEQUENCE [LARGE SCALE GENOMIC DNA]</scope>
    <source>
        <strain evidence="2 3">CWC-04</strain>
    </source>
</reference>
<sequence length="122" mass="14229">MSRFLRKFRYSIYTFISFSALVCLFIILKDTSIDLNNAFLLISGLACIFLAYSFVRLSLVILGENDDRIYRIDTILDNSGKGLRSFMKRPFSTGKKMFPFTGSRIYIVEDKAYRSLNENDRY</sequence>
<keyword evidence="1" id="KW-0812">Transmembrane</keyword>
<feature type="transmembrane region" description="Helical" evidence="1">
    <location>
        <begin position="40"/>
        <end position="62"/>
    </location>
</feature>
<accession>A0AAP2RAA5</accession>
<gene>
    <name evidence="2" type="ORF">CUJ83_00305</name>
</gene>
<evidence type="ECO:0000256" key="1">
    <source>
        <dbReference type="SAM" id="Phobius"/>
    </source>
</evidence>
<protein>
    <submittedName>
        <fullName evidence="2">Uncharacterized protein</fullName>
    </submittedName>
</protein>
<keyword evidence="1" id="KW-1133">Transmembrane helix</keyword>
<keyword evidence="3" id="KW-1185">Reference proteome</keyword>
<keyword evidence="1" id="KW-0472">Membrane</keyword>
<dbReference type="EMBL" id="PGCK01000001">
    <property type="protein sequence ID" value="MCD1293439.1"/>
    <property type="molecule type" value="Genomic_DNA"/>
</dbReference>
<evidence type="ECO:0000313" key="2">
    <source>
        <dbReference type="EMBL" id="MCD1293439.1"/>
    </source>
</evidence>
<dbReference type="RefSeq" id="WP_230739234.1">
    <property type="nucleotide sequence ID" value="NZ_PGCK01000001.1"/>
</dbReference>
<dbReference type="Proteomes" id="UP001320159">
    <property type="component" value="Unassembled WGS sequence"/>
</dbReference>